<feature type="domain" description="U-box" evidence="6">
    <location>
        <begin position="10"/>
        <end position="84"/>
    </location>
</feature>
<keyword evidence="4 5" id="KW-0833">Ubl conjugation pathway</keyword>
<sequence length="430" mass="45779">MGRKGERFVKIPSYFRCPISLEVMKSPVSLCTGVTYDRISIQRWLDSGNTTCPATRQNLPSTDLVPNLTLQRLIHLWSSPPSSSSAAAAVPHLNRGDDILRELRSSAADPLPALRKLVEFFSDDENDEFEKNNLVNAGGCAAVLVSVLARKNDDEEAGLETSEAAIRVLALILTSDFIEEANTKIAISALVSDLNALVSTLVSVLKKGSSLESRIDAATVLESVLGLPEAAKAKLVIAEKEEVIAELIRLIGPSDDKGTMDRRAVQAGLGCLAGIAEVRRARVRIARLGVVPAVTRVLAAKAEVLPAAAAERAMRVMEAAAGCAEGRAAICEAAEESVGAVTGRMMKAGREGAEAAVAVLWTVCHLFRDRRAVEAAAAANGGLTKLLLLMQSGCSPAARQMTADLLKIFRVNSKSCLPGYDTKTIHIMPF</sequence>
<evidence type="ECO:0000256" key="4">
    <source>
        <dbReference type="ARBA" id="ARBA00022786"/>
    </source>
</evidence>
<dbReference type="PANTHER" id="PTHR22849">
    <property type="entry name" value="WDSAM1 PROTEIN"/>
    <property type="match status" value="1"/>
</dbReference>
<dbReference type="SUPFAM" id="SSF48371">
    <property type="entry name" value="ARM repeat"/>
    <property type="match status" value="1"/>
</dbReference>
<comment type="function">
    <text evidence="5">Functions as an E3 ubiquitin ligase.</text>
</comment>
<name>A0A8B9ATF9_PHODC</name>
<dbReference type="Gene3D" id="3.30.40.10">
    <property type="entry name" value="Zinc/RING finger domain, C3HC4 (zinc finger)"/>
    <property type="match status" value="1"/>
</dbReference>
<evidence type="ECO:0000313" key="8">
    <source>
        <dbReference type="RefSeq" id="XP_038986644.1"/>
    </source>
</evidence>
<evidence type="ECO:0000256" key="3">
    <source>
        <dbReference type="ARBA" id="ARBA00022679"/>
    </source>
</evidence>
<dbReference type="InterPro" id="IPR003613">
    <property type="entry name" value="Ubox_domain"/>
</dbReference>
<reference evidence="8" key="2">
    <citation type="submission" date="2025-08" db="UniProtKB">
        <authorList>
            <consortium name="RefSeq"/>
        </authorList>
    </citation>
    <scope>IDENTIFICATION</scope>
    <source>
        <tissue evidence="8">Young leaves</tissue>
    </source>
</reference>
<accession>A0A8B9ATF9</accession>
<evidence type="ECO:0000256" key="2">
    <source>
        <dbReference type="ARBA" id="ARBA00004906"/>
    </source>
</evidence>
<evidence type="ECO:0000313" key="7">
    <source>
        <dbReference type="Proteomes" id="UP000228380"/>
    </source>
</evidence>
<dbReference type="Pfam" id="PF25598">
    <property type="entry name" value="ARM_PUB"/>
    <property type="match status" value="1"/>
</dbReference>
<dbReference type="Gene3D" id="1.25.10.10">
    <property type="entry name" value="Leucine-rich Repeat Variant"/>
    <property type="match status" value="1"/>
</dbReference>
<dbReference type="GO" id="GO:0016567">
    <property type="term" value="P:protein ubiquitination"/>
    <property type="evidence" value="ECO:0007669"/>
    <property type="project" value="UniProtKB-UniRule"/>
</dbReference>
<dbReference type="Proteomes" id="UP000228380">
    <property type="component" value="Chromosome 10"/>
</dbReference>
<dbReference type="OrthoDB" id="10064100at2759"/>
<evidence type="ECO:0000256" key="1">
    <source>
        <dbReference type="ARBA" id="ARBA00000900"/>
    </source>
</evidence>
<dbReference type="CDD" id="cd16664">
    <property type="entry name" value="RING-Ubox_PUB"/>
    <property type="match status" value="1"/>
</dbReference>
<proteinExistence type="predicted"/>
<dbReference type="FunFam" id="3.30.40.10:FF:000442">
    <property type="entry name" value="RING-type E3 ubiquitin transferase"/>
    <property type="match status" value="1"/>
</dbReference>
<dbReference type="SUPFAM" id="SSF57850">
    <property type="entry name" value="RING/U-box"/>
    <property type="match status" value="1"/>
</dbReference>
<dbReference type="InterPro" id="IPR016024">
    <property type="entry name" value="ARM-type_fold"/>
</dbReference>
<dbReference type="SMART" id="SM00504">
    <property type="entry name" value="Ubox"/>
    <property type="match status" value="1"/>
</dbReference>
<dbReference type="InterPro" id="IPR045210">
    <property type="entry name" value="RING-Ubox_PUB"/>
</dbReference>
<dbReference type="Pfam" id="PF04564">
    <property type="entry name" value="U-box"/>
    <property type="match status" value="1"/>
</dbReference>
<dbReference type="InterPro" id="IPR011989">
    <property type="entry name" value="ARM-like"/>
</dbReference>
<organism evidence="7 8">
    <name type="scientific">Phoenix dactylifera</name>
    <name type="common">Date palm</name>
    <dbReference type="NCBI Taxonomy" id="42345"/>
    <lineage>
        <taxon>Eukaryota</taxon>
        <taxon>Viridiplantae</taxon>
        <taxon>Streptophyta</taxon>
        <taxon>Embryophyta</taxon>
        <taxon>Tracheophyta</taxon>
        <taxon>Spermatophyta</taxon>
        <taxon>Magnoliopsida</taxon>
        <taxon>Liliopsida</taxon>
        <taxon>Arecaceae</taxon>
        <taxon>Coryphoideae</taxon>
        <taxon>Phoeniceae</taxon>
        <taxon>Phoenix</taxon>
    </lineage>
</organism>
<dbReference type="InterPro" id="IPR013083">
    <property type="entry name" value="Znf_RING/FYVE/PHD"/>
</dbReference>
<reference evidence="7" key="1">
    <citation type="journal article" date="2019" name="Nat. Commun.">
        <title>Genome-wide association mapping of date palm fruit traits.</title>
        <authorList>
            <person name="Hazzouri K.M."/>
            <person name="Gros-Balthazard M."/>
            <person name="Flowers J.M."/>
            <person name="Copetti D."/>
            <person name="Lemansour A."/>
            <person name="Lebrun M."/>
            <person name="Masmoudi K."/>
            <person name="Ferrand S."/>
            <person name="Dhar M.I."/>
            <person name="Fresquez Z.A."/>
            <person name="Rosas U."/>
            <person name="Zhang J."/>
            <person name="Talag J."/>
            <person name="Lee S."/>
            <person name="Kudrna D."/>
            <person name="Powell R.F."/>
            <person name="Leitch I.J."/>
            <person name="Krueger R.R."/>
            <person name="Wing R.A."/>
            <person name="Amiri K.M.A."/>
            <person name="Purugganan M.D."/>
        </authorList>
    </citation>
    <scope>NUCLEOTIDE SEQUENCE [LARGE SCALE GENOMIC DNA]</scope>
    <source>
        <strain evidence="7">cv. Khalas</strain>
    </source>
</reference>
<keyword evidence="7" id="KW-1185">Reference proteome</keyword>
<keyword evidence="3 5" id="KW-0808">Transferase</keyword>
<comment type="pathway">
    <text evidence="2 5">Protein modification; protein ubiquitination.</text>
</comment>
<evidence type="ECO:0000259" key="6">
    <source>
        <dbReference type="PROSITE" id="PS51698"/>
    </source>
</evidence>
<dbReference type="RefSeq" id="XP_038986644.1">
    <property type="nucleotide sequence ID" value="XM_039130716.1"/>
</dbReference>
<dbReference type="AlphaFoldDB" id="A0A8B9ATF9"/>
<dbReference type="InterPro" id="IPR058678">
    <property type="entry name" value="ARM_PUB"/>
</dbReference>
<dbReference type="PANTHER" id="PTHR22849:SF162">
    <property type="entry name" value="U-BOX DOMAIN-CONTAINING PROTEIN"/>
    <property type="match status" value="1"/>
</dbReference>
<dbReference type="KEGG" id="pda:103703158"/>
<dbReference type="PROSITE" id="PS51698">
    <property type="entry name" value="U_BOX"/>
    <property type="match status" value="1"/>
</dbReference>
<dbReference type="InterPro" id="IPR045185">
    <property type="entry name" value="PUB22/23/24-like"/>
</dbReference>
<dbReference type="GO" id="GO:0061630">
    <property type="term" value="F:ubiquitin protein ligase activity"/>
    <property type="evidence" value="ECO:0007669"/>
    <property type="project" value="UniProtKB-UniRule"/>
</dbReference>
<comment type="catalytic activity">
    <reaction evidence="1 5">
        <text>S-ubiquitinyl-[E2 ubiquitin-conjugating enzyme]-L-cysteine + [acceptor protein]-L-lysine = [E2 ubiquitin-conjugating enzyme]-L-cysteine + N(6)-ubiquitinyl-[acceptor protein]-L-lysine.</text>
        <dbReference type="EC" id="2.3.2.27"/>
    </reaction>
</comment>
<protein>
    <recommendedName>
        <fullName evidence="5 6">U-box domain-containing protein</fullName>
        <ecNumber evidence="5">2.3.2.27</ecNumber>
    </recommendedName>
    <alternativeName>
        <fullName evidence="5">RING-type E3 ubiquitin transferase PUB</fullName>
    </alternativeName>
</protein>
<gene>
    <name evidence="8" type="primary">LOC103703158</name>
</gene>
<dbReference type="GeneID" id="103703158"/>
<dbReference type="UniPathway" id="UPA00143"/>
<evidence type="ECO:0000256" key="5">
    <source>
        <dbReference type="RuleBase" id="RU369093"/>
    </source>
</evidence>
<dbReference type="EC" id="2.3.2.27" evidence="5"/>